<feature type="domain" description="5'-Nucleotidase C-terminal" evidence="4">
    <location>
        <begin position="424"/>
        <end position="589"/>
    </location>
</feature>
<dbReference type="AlphaFoldDB" id="A0A7Y9R044"/>
<feature type="domain" description="Calcineurin-like phosphoesterase" evidence="3">
    <location>
        <begin position="40"/>
        <end position="304"/>
    </location>
</feature>
<dbReference type="RefSeq" id="WP_246332500.1">
    <property type="nucleotide sequence ID" value="NZ_JACCFH010000001.1"/>
</dbReference>
<comment type="similarity">
    <text evidence="2">Belongs to the 5'-nucleotidase family.</text>
</comment>
<comment type="caution">
    <text evidence="5">The sequence shown here is derived from an EMBL/GenBank/DDBJ whole genome shotgun (WGS) entry which is preliminary data.</text>
</comment>
<evidence type="ECO:0000256" key="2">
    <source>
        <dbReference type="RuleBase" id="RU362119"/>
    </source>
</evidence>
<feature type="signal peptide" evidence="2">
    <location>
        <begin position="1"/>
        <end position="19"/>
    </location>
</feature>
<organism evidence="5 6">
    <name type="scientific">Sphaerotilus montanus</name>
    <dbReference type="NCBI Taxonomy" id="522889"/>
    <lineage>
        <taxon>Bacteria</taxon>
        <taxon>Pseudomonadati</taxon>
        <taxon>Pseudomonadota</taxon>
        <taxon>Betaproteobacteria</taxon>
        <taxon>Burkholderiales</taxon>
        <taxon>Sphaerotilaceae</taxon>
        <taxon>Sphaerotilus</taxon>
    </lineage>
</organism>
<dbReference type="PRINTS" id="PR01607">
    <property type="entry name" value="APYRASEFAMLY"/>
</dbReference>
<protein>
    <submittedName>
        <fullName evidence="5">5'-nucleotidase</fullName>
        <ecNumber evidence="5">3.1.3.5</ecNumber>
    </submittedName>
</protein>
<evidence type="ECO:0000259" key="3">
    <source>
        <dbReference type="Pfam" id="PF00149"/>
    </source>
</evidence>
<dbReference type="GO" id="GO:0008768">
    <property type="term" value="F:UDP-sugar diphosphatase activity"/>
    <property type="evidence" value="ECO:0007669"/>
    <property type="project" value="TreeGrafter"/>
</dbReference>
<gene>
    <name evidence="5" type="ORF">BDD16_001751</name>
</gene>
<proteinExistence type="inferred from homology"/>
<dbReference type="GO" id="GO:0009166">
    <property type="term" value="P:nucleotide catabolic process"/>
    <property type="evidence" value="ECO:0007669"/>
    <property type="project" value="InterPro"/>
</dbReference>
<reference evidence="5 6" key="1">
    <citation type="submission" date="2020-07" db="EMBL/GenBank/DDBJ databases">
        <title>Genomic Encyclopedia of Archaeal and Bacterial Type Strains, Phase II (KMG-II): from individual species to whole genera.</title>
        <authorList>
            <person name="Goeker M."/>
        </authorList>
    </citation>
    <scope>NUCLEOTIDE SEQUENCE [LARGE SCALE GENOMIC DNA]</scope>
    <source>
        <strain evidence="5 6">DSM 21226</strain>
    </source>
</reference>
<dbReference type="SUPFAM" id="SSF55816">
    <property type="entry name" value="5'-nucleotidase (syn. UDP-sugar hydrolase), C-terminal domain"/>
    <property type="match status" value="1"/>
</dbReference>
<evidence type="ECO:0000259" key="4">
    <source>
        <dbReference type="Pfam" id="PF02872"/>
    </source>
</evidence>
<evidence type="ECO:0000256" key="1">
    <source>
        <dbReference type="ARBA" id="ARBA00022729"/>
    </source>
</evidence>
<keyword evidence="2" id="KW-0547">Nucleotide-binding</keyword>
<keyword evidence="6" id="KW-1185">Reference proteome</keyword>
<dbReference type="InterPro" id="IPR036907">
    <property type="entry name" value="5'-Nucleotdase_C_sf"/>
</dbReference>
<dbReference type="InterPro" id="IPR029052">
    <property type="entry name" value="Metallo-depent_PP-like"/>
</dbReference>
<feature type="chain" id="PRO_5031610218" evidence="2">
    <location>
        <begin position="20"/>
        <end position="649"/>
    </location>
</feature>
<sequence>MSQRTPLFALTAVALLTMAACGTDEPLGTSAASTTPFTVKIVGFNDYHGTLQSPGTFGTNTAVPTASRPAVGGADYLAGHVKKLKAQNPLNVVVGAGDFIGASPLISSLFNDEPAIETLNRIGLEFNAVGNHEFDHGSAELLRLQNGGCKVVAGAADPNSCKGLAAGTPVPFEGAKFKWLSANVLDTATGKPLLPAYGIKTFNGVKMAFIGMTLQATPTIVTPTGVAGLSFKDEAATVNALIPELRAQGVESIVVLVHQGGFQSSTSLSDINGCDGDLAGSDIATVVKQLDNAVDLVISGHTHAAYNCSAGTVDVTSTAGVVSSRARTTGLANATGRRVPVTSASSFGRVLSDIDVTIDPTTRDITAVQATNRLVDRTDTTVTPDSAIQAIVKAYSDLISPLANKVIGAVKAELPATAADAACNMPAGELIADAQLAATAPAGFGDAVIAFMNRGGVRNPGFTFASSTAGEGDGNVTYGEAFTTQPFGNSLVTLTLTAQDLKNVLEQQFAGCRGQAAAATRIMVPSNGFKYTWDGAKACDARISSVTLTRGGATETIVDTAGTVLAPTKTYRVTVNNFMATGGDGFTTFLNGKQALGGAQDIDALTAFMAGYKAPAAPYARGASANDLGTARVLRTGGTSCPTGAAVNP</sequence>
<dbReference type="GO" id="GO:0000166">
    <property type="term" value="F:nucleotide binding"/>
    <property type="evidence" value="ECO:0007669"/>
    <property type="project" value="UniProtKB-KW"/>
</dbReference>
<dbReference type="EMBL" id="JACCFH010000001">
    <property type="protein sequence ID" value="NYG32765.1"/>
    <property type="molecule type" value="Genomic_DNA"/>
</dbReference>
<dbReference type="GO" id="GO:0030288">
    <property type="term" value="C:outer membrane-bounded periplasmic space"/>
    <property type="evidence" value="ECO:0007669"/>
    <property type="project" value="TreeGrafter"/>
</dbReference>
<name>A0A7Y9R044_9BURK</name>
<dbReference type="SUPFAM" id="SSF56300">
    <property type="entry name" value="Metallo-dependent phosphatases"/>
    <property type="match status" value="1"/>
</dbReference>
<dbReference type="EC" id="3.1.3.5" evidence="5"/>
<dbReference type="GO" id="GO:0008253">
    <property type="term" value="F:5'-nucleotidase activity"/>
    <property type="evidence" value="ECO:0007669"/>
    <property type="project" value="UniProtKB-EC"/>
</dbReference>
<keyword evidence="2 5" id="KW-0378">Hydrolase</keyword>
<dbReference type="InterPro" id="IPR006179">
    <property type="entry name" value="5_nucleotidase/apyrase"/>
</dbReference>
<dbReference type="Proteomes" id="UP000518288">
    <property type="component" value="Unassembled WGS sequence"/>
</dbReference>
<dbReference type="PANTHER" id="PTHR11575:SF24">
    <property type="entry name" value="5'-NUCLEOTIDASE"/>
    <property type="match status" value="1"/>
</dbReference>
<evidence type="ECO:0000313" key="6">
    <source>
        <dbReference type="Proteomes" id="UP000518288"/>
    </source>
</evidence>
<dbReference type="Gene3D" id="3.90.780.10">
    <property type="entry name" value="5'-Nucleotidase, C-terminal domain"/>
    <property type="match status" value="1"/>
</dbReference>
<keyword evidence="1 2" id="KW-0732">Signal</keyword>
<dbReference type="PANTHER" id="PTHR11575">
    <property type="entry name" value="5'-NUCLEOTIDASE-RELATED"/>
    <property type="match status" value="1"/>
</dbReference>
<dbReference type="Gene3D" id="3.60.21.10">
    <property type="match status" value="1"/>
</dbReference>
<dbReference type="Pfam" id="PF00149">
    <property type="entry name" value="Metallophos"/>
    <property type="match status" value="1"/>
</dbReference>
<dbReference type="PROSITE" id="PS51257">
    <property type="entry name" value="PROKAR_LIPOPROTEIN"/>
    <property type="match status" value="1"/>
</dbReference>
<dbReference type="InterPro" id="IPR004843">
    <property type="entry name" value="Calcineurin-like_PHP"/>
</dbReference>
<dbReference type="Pfam" id="PF02872">
    <property type="entry name" value="5_nucleotid_C"/>
    <property type="match status" value="1"/>
</dbReference>
<dbReference type="InterPro" id="IPR008334">
    <property type="entry name" value="5'-Nucleotdase_C"/>
</dbReference>
<evidence type="ECO:0000313" key="5">
    <source>
        <dbReference type="EMBL" id="NYG32765.1"/>
    </source>
</evidence>
<accession>A0A7Y9R044</accession>